<evidence type="ECO:0000313" key="1">
    <source>
        <dbReference type="EMBL" id="KKN71430.1"/>
    </source>
</evidence>
<name>A0A0F9SQV5_9ZZZZ</name>
<protein>
    <submittedName>
        <fullName evidence="1">Uncharacterized protein</fullName>
    </submittedName>
</protein>
<sequence>MSMDLSGFVRRKTEIEIGTKKFTFTELTLADLAEFRAEMQKKREVLNTKRREQLIETAKKLDGIDPMELLKYIDKPLSEAEIEAEMETTEGLGFLVFLSLTTHHQGISREQVLQIVTPKYAEQISKAIFMMDGEGEGEKKTTGRRSKRK</sequence>
<reference evidence="1" key="1">
    <citation type="journal article" date="2015" name="Nature">
        <title>Complex archaea that bridge the gap between prokaryotes and eukaryotes.</title>
        <authorList>
            <person name="Spang A."/>
            <person name="Saw J.H."/>
            <person name="Jorgensen S.L."/>
            <person name="Zaremba-Niedzwiedzka K."/>
            <person name="Martijn J."/>
            <person name="Lind A.E."/>
            <person name="van Eijk R."/>
            <person name="Schleper C."/>
            <person name="Guy L."/>
            <person name="Ettema T.J."/>
        </authorList>
    </citation>
    <scope>NUCLEOTIDE SEQUENCE</scope>
</reference>
<organism evidence="1">
    <name type="scientific">marine sediment metagenome</name>
    <dbReference type="NCBI Taxonomy" id="412755"/>
    <lineage>
        <taxon>unclassified sequences</taxon>
        <taxon>metagenomes</taxon>
        <taxon>ecological metagenomes</taxon>
    </lineage>
</organism>
<dbReference type="EMBL" id="LAZR01000384">
    <property type="protein sequence ID" value="KKN71430.1"/>
    <property type="molecule type" value="Genomic_DNA"/>
</dbReference>
<accession>A0A0F9SQV5</accession>
<gene>
    <name evidence="1" type="ORF">LCGC14_0421520</name>
</gene>
<comment type="caution">
    <text evidence="1">The sequence shown here is derived from an EMBL/GenBank/DDBJ whole genome shotgun (WGS) entry which is preliminary data.</text>
</comment>
<proteinExistence type="predicted"/>
<dbReference type="AlphaFoldDB" id="A0A0F9SQV5"/>